<dbReference type="EMBL" id="BGPR01053100">
    <property type="protein sequence ID" value="GBO29901.1"/>
    <property type="molecule type" value="Genomic_DNA"/>
</dbReference>
<dbReference type="GO" id="GO:0003964">
    <property type="term" value="F:RNA-directed DNA polymerase activity"/>
    <property type="evidence" value="ECO:0007669"/>
    <property type="project" value="UniProtKB-EC"/>
</dbReference>
<dbReference type="Pfam" id="PF17921">
    <property type="entry name" value="Integrase_H2C2"/>
    <property type="match status" value="1"/>
</dbReference>
<dbReference type="InterPro" id="IPR041588">
    <property type="entry name" value="Integrase_H2C2"/>
</dbReference>
<dbReference type="GO" id="GO:0003676">
    <property type="term" value="F:nucleic acid binding"/>
    <property type="evidence" value="ECO:0007669"/>
    <property type="project" value="InterPro"/>
</dbReference>
<dbReference type="AlphaFoldDB" id="A0A4Y2VZ19"/>
<dbReference type="Proteomes" id="UP000499080">
    <property type="component" value="Unassembled WGS sequence"/>
</dbReference>
<evidence type="ECO:0000313" key="4">
    <source>
        <dbReference type="Proteomes" id="UP000499080"/>
    </source>
</evidence>
<gene>
    <name evidence="3" type="ORF">AVEN_249386_1</name>
</gene>
<dbReference type="EC" id="2.7.7.49" evidence="1"/>
<proteinExistence type="predicted"/>
<dbReference type="OrthoDB" id="6435681at2759"/>
<dbReference type="PANTHER" id="PTHR37984:SF15">
    <property type="entry name" value="INTEGRASE CATALYTIC DOMAIN-CONTAINING PROTEIN"/>
    <property type="match status" value="1"/>
</dbReference>
<dbReference type="PANTHER" id="PTHR37984">
    <property type="entry name" value="PROTEIN CBG26694"/>
    <property type="match status" value="1"/>
</dbReference>
<feature type="domain" description="Integrase catalytic" evidence="2">
    <location>
        <begin position="70"/>
        <end position="230"/>
    </location>
</feature>
<evidence type="ECO:0000256" key="1">
    <source>
        <dbReference type="ARBA" id="ARBA00012493"/>
    </source>
</evidence>
<evidence type="ECO:0000313" key="3">
    <source>
        <dbReference type="EMBL" id="GBO29901.1"/>
    </source>
</evidence>
<comment type="caution">
    <text evidence="3">The sequence shown here is derived from an EMBL/GenBank/DDBJ whole genome shotgun (WGS) entry which is preliminary data.</text>
</comment>
<sequence>MVTCSRSEITRKIATAQEADERIHLLKTLVEKGLRDDHLIKENVLYLHDGGRELIFVPEAMELEIIRGIHKNGHFAAQKTEDLLKRDFYISNVKMKIEQVITNCVECILCNRKRGKEEAAEALQKFKIQQAIFANPSRIISDKGSAFTSKDFEDYCKDKGIQHIQITTGVPRANGQIERMHGTHIPVLAKLSVDDPAKWFKFAPDVQRIINSTVSRSAKFTPFELMTGVKMRNKDDLKIKEILDEEYMNSIIQEKETIREEAKANIFKVQEENRRKYNRRRATAPIYKINDLVAIKRTQLGGGLKLKPKFLGPYKVVKIKPHDRYDVAKVGSHEGPAATTTSADHMKPWSDACSEDLTCRWPSVMGFVPVTARWRRDSHTVTALCHSESEVRRGVRSDGKGKLSRRRLQLPLAPAKKRFQISMSSN</sequence>
<name>A0A4Y2VZ19_ARAVE</name>
<accession>A0A4Y2VZ19</accession>
<dbReference type="SUPFAM" id="SSF53098">
    <property type="entry name" value="Ribonuclease H-like"/>
    <property type="match status" value="1"/>
</dbReference>
<dbReference type="Gene3D" id="3.30.420.10">
    <property type="entry name" value="Ribonuclease H-like superfamily/Ribonuclease H"/>
    <property type="match status" value="1"/>
</dbReference>
<dbReference type="PROSITE" id="PS50994">
    <property type="entry name" value="INTEGRASE"/>
    <property type="match status" value="1"/>
</dbReference>
<dbReference type="InterPro" id="IPR001584">
    <property type="entry name" value="Integrase_cat-core"/>
</dbReference>
<evidence type="ECO:0000259" key="2">
    <source>
        <dbReference type="PROSITE" id="PS50994"/>
    </source>
</evidence>
<keyword evidence="4" id="KW-1185">Reference proteome</keyword>
<dbReference type="InterPro" id="IPR050951">
    <property type="entry name" value="Retrovirus_Pol_polyprotein"/>
</dbReference>
<dbReference type="GO" id="GO:0015074">
    <property type="term" value="P:DNA integration"/>
    <property type="evidence" value="ECO:0007669"/>
    <property type="project" value="InterPro"/>
</dbReference>
<organism evidence="3 4">
    <name type="scientific">Araneus ventricosus</name>
    <name type="common">Orbweaver spider</name>
    <name type="synonym">Epeira ventricosa</name>
    <dbReference type="NCBI Taxonomy" id="182803"/>
    <lineage>
        <taxon>Eukaryota</taxon>
        <taxon>Metazoa</taxon>
        <taxon>Ecdysozoa</taxon>
        <taxon>Arthropoda</taxon>
        <taxon>Chelicerata</taxon>
        <taxon>Arachnida</taxon>
        <taxon>Araneae</taxon>
        <taxon>Araneomorphae</taxon>
        <taxon>Entelegynae</taxon>
        <taxon>Araneoidea</taxon>
        <taxon>Araneidae</taxon>
        <taxon>Araneus</taxon>
    </lineage>
</organism>
<protein>
    <recommendedName>
        <fullName evidence="1">RNA-directed DNA polymerase</fullName>
        <ecNumber evidence="1">2.7.7.49</ecNumber>
    </recommendedName>
</protein>
<reference evidence="3 4" key="1">
    <citation type="journal article" date="2019" name="Sci. Rep.">
        <title>Orb-weaving spider Araneus ventricosus genome elucidates the spidroin gene catalogue.</title>
        <authorList>
            <person name="Kono N."/>
            <person name="Nakamura H."/>
            <person name="Ohtoshi R."/>
            <person name="Moran D.A.P."/>
            <person name="Shinohara A."/>
            <person name="Yoshida Y."/>
            <person name="Fujiwara M."/>
            <person name="Mori M."/>
            <person name="Tomita M."/>
            <person name="Arakawa K."/>
        </authorList>
    </citation>
    <scope>NUCLEOTIDE SEQUENCE [LARGE SCALE GENOMIC DNA]</scope>
</reference>
<dbReference type="InterPro" id="IPR036397">
    <property type="entry name" value="RNaseH_sf"/>
</dbReference>
<dbReference type="InterPro" id="IPR012337">
    <property type="entry name" value="RNaseH-like_sf"/>
</dbReference>